<accession>A0A1I5UNK5</accession>
<evidence type="ECO:0000256" key="1">
    <source>
        <dbReference type="SAM" id="MobiDB-lite"/>
    </source>
</evidence>
<name>A0A1I5UNK5_9BACT</name>
<dbReference type="OrthoDB" id="5352861at2"/>
<evidence type="ECO:0000313" key="2">
    <source>
        <dbReference type="EMBL" id="SFP96657.1"/>
    </source>
</evidence>
<evidence type="ECO:0000313" key="3">
    <source>
        <dbReference type="Proteomes" id="UP000199227"/>
    </source>
</evidence>
<feature type="region of interest" description="Disordered" evidence="1">
    <location>
        <begin position="1"/>
        <end position="23"/>
    </location>
</feature>
<dbReference type="EMBL" id="FOXB01000066">
    <property type="protein sequence ID" value="SFP96657.1"/>
    <property type="molecule type" value="Genomic_DNA"/>
</dbReference>
<organism evidence="2 3">
    <name type="scientific">Hydrogenimonas thermophila</name>
    <dbReference type="NCBI Taxonomy" id="223786"/>
    <lineage>
        <taxon>Bacteria</taxon>
        <taxon>Pseudomonadati</taxon>
        <taxon>Campylobacterota</taxon>
        <taxon>Epsilonproteobacteria</taxon>
        <taxon>Campylobacterales</taxon>
        <taxon>Hydrogenimonadaceae</taxon>
        <taxon>Hydrogenimonas</taxon>
    </lineage>
</organism>
<proteinExistence type="predicted"/>
<feature type="region of interest" description="Disordered" evidence="1">
    <location>
        <begin position="346"/>
        <end position="366"/>
    </location>
</feature>
<dbReference type="RefSeq" id="WP_092914235.1">
    <property type="nucleotide sequence ID" value="NZ_CP136592.1"/>
</dbReference>
<dbReference type="Proteomes" id="UP000199227">
    <property type="component" value="Unassembled WGS sequence"/>
</dbReference>
<dbReference type="STRING" id="223786.SAMN05216234_1663"/>
<protein>
    <submittedName>
        <fullName evidence="2">Uncharacterized protein</fullName>
    </submittedName>
</protein>
<sequence length="366" mass="42939">MPIHVDPSKFQRPEWHDFPSKVPKLADKDYSQRELDRIKKEPTEVNIDGDVYTASRVSFKRMSRDELRYEEIDINSLNLTTETTGKDPVDRRVIVAFRDPNDPEKVIAFKLDRDVVKDLKKAFSSKDFFQRDDGILRLNGDAEEYLAGWYQDIKYSRGYEKADLNKNGRIDENEKGDLKIGFDRTTYYDYLGDKIVSANLKADGLKYQKYSETLDLPNEERGGLNSIASKALKYEKTIEKELNHTLKLDKDKDGVVTLKEGLVDFTAKNQSVEERVVEDIKIRHEDMIRRDLIKIDNFHVLRSKDISFQKSFEEQRAYDKYMKEYFEYMKNSFDFDELEKAIKEAGFDRETKDDEEESIDSLDVIT</sequence>
<dbReference type="AlphaFoldDB" id="A0A1I5UNK5"/>
<keyword evidence="3" id="KW-1185">Reference proteome</keyword>
<gene>
    <name evidence="2" type="ORF">SAMN05216234_1663</name>
</gene>
<reference evidence="2 3" key="1">
    <citation type="submission" date="2016-10" db="EMBL/GenBank/DDBJ databases">
        <authorList>
            <person name="de Groot N.N."/>
        </authorList>
    </citation>
    <scope>NUCLEOTIDE SEQUENCE [LARGE SCALE GENOMIC DNA]</scope>
    <source>
        <strain evidence="2 3">EP1-55-1</strain>
    </source>
</reference>